<dbReference type="Proteomes" id="UP001054945">
    <property type="component" value="Unassembled WGS sequence"/>
</dbReference>
<reference evidence="1 2" key="1">
    <citation type="submission" date="2021-06" db="EMBL/GenBank/DDBJ databases">
        <title>Caerostris extrusa draft genome.</title>
        <authorList>
            <person name="Kono N."/>
            <person name="Arakawa K."/>
        </authorList>
    </citation>
    <scope>NUCLEOTIDE SEQUENCE [LARGE SCALE GENOMIC DNA]</scope>
</reference>
<protein>
    <submittedName>
        <fullName evidence="1">Uncharacterized protein</fullName>
    </submittedName>
</protein>
<gene>
    <name evidence="1" type="ORF">CEXT_249251</name>
</gene>
<proteinExistence type="predicted"/>
<comment type="caution">
    <text evidence="1">The sequence shown here is derived from an EMBL/GenBank/DDBJ whole genome shotgun (WGS) entry which is preliminary data.</text>
</comment>
<dbReference type="EMBL" id="BPLR01009527">
    <property type="protein sequence ID" value="GIY32636.1"/>
    <property type="molecule type" value="Genomic_DNA"/>
</dbReference>
<accession>A0AAV4SIJ0</accession>
<evidence type="ECO:0000313" key="2">
    <source>
        <dbReference type="Proteomes" id="UP001054945"/>
    </source>
</evidence>
<keyword evidence="2" id="KW-1185">Reference proteome</keyword>
<sequence length="121" mass="13939">MRKMDPSKLLTRIRGDIIVFDQEKHRLHLRIESGSSRYGVFSGNLRESTHLIFGLENRCCLYLRIKTGFIQGVISMYISRVAQIVFDKEKPDRLHFKIESGNSRRGVIPMNASMSTQLLLA</sequence>
<organism evidence="1 2">
    <name type="scientific">Caerostris extrusa</name>
    <name type="common">Bark spider</name>
    <name type="synonym">Caerostris bankana</name>
    <dbReference type="NCBI Taxonomy" id="172846"/>
    <lineage>
        <taxon>Eukaryota</taxon>
        <taxon>Metazoa</taxon>
        <taxon>Ecdysozoa</taxon>
        <taxon>Arthropoda</taxon>
        <taxon>Chelicerata</taxon>
        <taxon>Arachnida</taxon>
        <taxon>Araneae</taxon>
        <taxon>Araneomorphae</taxon>
        <taxon>Entelegynae</taxon>
        <taxon>Araneoidea</taxon>
        <taxon>Araneidae</taxon>
        <taxon>Caerostris</taxon>
    </lineage>
</organism>
<name>A0AAV4SIJ0_CAEEX</name>
<evidence type="ECO:0000313" key="1">
    <source>
        <dbReference type="EMBL" id="GIY32636.1"/>
    </source>
</evidence>
<dbReference type="AlphaFoldDB" id="A0AAV4SIJ0"/>